<dbReference type="SUPFAM" id="SSF48008">
    <property type="entry name" value="GntR ligand-binding domain-like"/>
    <property type="match status" value="1"/>
</dbReference>
<evidence type="ECO:0000256" key="1">
    <source>
        <dbReference type="ARBA" id="ARBA00023015"/>
    </source>
</evidence>
<dbReference type="OrthoDB" id="4535513at2"/>
<dbReference type="Pfam" id="PF00392">
    <property type="entry name" value="GntR"/>
    <property type="match status" value="1"/>
</dbReference>
<gene>
    <name evidence="5" type="ORF">C3E78_14120</name>
</gene>
<dbReference type="SMART" id="SM00895">
    <property type="entry name" value="FCD"/>
    <property type="match status" value="1"/>
</dbReference>
<dbReference type="RefSeq" id="WP_108579441.1">
    <property type="nucleotide sequence ID" value="NZ_CP026952.1"/>
</dbReference>
<dbReference type="Gene3D" id="1.20.120.530">
    <property type="entry name" value="GntR ligand-binding domain-like"/>
    <property type="match status" value="1"/>
</dbReference>
<dbReference type="SUPFAM" id="SSF46785">
    <property type="entry name" value="Winged helix' DNA-binding domain"/>
    <property type="match status" value="1"/>
</dbReference>
<dbReference type="PANTHER" id="PTHR43537">
    <property type="entry name" value="TRANSCRIPTIONAL REGULATOR, GNTR FAMILY"/>
    <property type="match status" value="1"/>
</dbReference>
<dbReference type="KEGG" id="aez:C3E78_14120"/>
<dbReference type="InterPro" id="IPR036390">
    <property type="entry name" value="WH_DNA-bd_sf"/>
</dbReference>
<proteinExistence type="predicted"/>
<dbReference type="AlphaFoldDB" id="A0A2S0WPH5"/>
<dbReference type="PRINTS" id="PR00035">
    <property type="entry name" value="HTHGNTR"/>
</dbReference>
<reference evidence="6" key="1">
    <citation type="submission" date="2018-01" db="EMBL/GenBank/DDBJ databases">
        <authorList>
            <person name="Li J."/>
        </authorList>
    </citation>
    <scope>NUCLEOTIDE SEQUENCE [LARGE SCALE GENOMIC DNA]</scope>
    <source>
        <strain evidence="6">592</strain>
    </source>
</reference>
<keyword evidence="1" id="KW-0805">Transcription regulation</keyword>
<dbReference type="InterPro" id="IPR000524">
    <property type="entry name" value="Tscrpt_reg_HTH_GntR"/>
</dbReference>
<keyword evidence="3" id="KW-0804">Transcription</keyword>
<dbReference type="PROSITE" id="PS50949">
    <property type="entry name" value="HTH_GNTR"/>
    <property type="match status" value="1"/>
</dbReference>
<dbReference type="GO" id="GO:0003700">
    <property type="term" value="F:DNA-binding transcription factor activity"/>
    <property type="evidence" value="ECO:0007669"/>
    <property type="project" value="InterPro"/>
</dbReference>
<keyword evidence="6" id="KW-1185">Reference proteome</keyword>
<dbReference type="EMBL" id="CP026952">
    <property type="protein sequence ID" value="AWB93249.1"/>
    <property type="molecule type" value="Genomic_DNA"/>
</dbReference>
<evidence type="ECO:0000313" key="5">
    <source>
        <dbReference type="EMBL" id="AWB93249.1"/>
    </source>
</evidence>
<name>A0A2S0WPH5_9ACTN</name>
<sequence length="242" mass="26747">MESIRRERLPKAADVIVSAIRRKIVIERLPEGTALPSESELTEMYGLSRGSVREGLRLLEQDGLIEIKRGPGGGIRARQPNIQNAGYAAALRMSLMETTALELISFRLQIEPFAAALAAEHATDEQRQHLLSIASADAYQSDQHADFHVALAAMTGNGVVQLTMEMLHSPLEMQVKVEESTETDIASAQRAHTKIAESIAAGDAPRAKRTMTSHLEGFRDFLIEHDLADRPIIPRDHWEGRL</sequence>
<dbReference type="CDD" id="cd07377">
    <property type="entry name" value="WHTH_GntR"/>
    <property type="match status" value="1"/>
</dbReference>
<dbReference type="SMART" id="SM00345">
    <property type="entry name" value="HTH_GNTR"/>
    <property type="match status" value="1"/>
</dbReference>
<evidence type="ECO:0000256" key="2">
    <source>
        <dbReference type="ARBA" id="ARBA00023125"/>
    </source>
</evidence>
<dbReference type="GO" id="GO:0003677">
    <property type="term" value="F:DNA binding"/>
    <property type="evidence" value="ECO:0007669"/>
    <property type="project" value="UniProtKB-KW"/>
</dbReference>
<keyword evidence="2" id="KW-0238">DNA-binding</keyword>
<dbReference type="InterPro" id="IPR008920">
    <property type="entry name" value="TF_FadR/GntR_C"/>
</dbReference>
<evidence type="ECO:0000256" key="3">
    <source>
        <dbReference type="ARBA" id="ARBA00023163"/>
    </source>
</evidence>
<dbReference type="InterPro" id="IPR011711">
    <property type="entry name" value="GntR_C"/>
</dbReference>
<dbReference type="PANTHER" id="PTHR43537:SF24">
    <property type="entry name" value="GLUCONATE OPERON TRANSCRIPTIONAL REPRESSOR"/>
    <property type="match status" value="1"/>
</dbReference>
<accession>A0A2S0WPH5</accession>
<protein>
    <recommendedName>
        <fullName evidence="4">HTH gntR-type domain-containing protein</fullName>
    </recommendedName>
</protein>
<dbReference type="Pfam" id="PF07729">
    <property type="entry name" value="FCD"/>
    <property type="match status" value="1"/>
</dbReference>
<evidence type="ECO:0000259" key="4">
    <source>
        <dbReference type="PROSITE" id="PS50949"/>
    </source>
</evidence>
<dbReference type="Gene3D" id="1.10.10.10">
    <property type="entry name" value="Winged helix-like DNA-binding domain superfamily/Winged helix DNA-binding domain"/>
    <property type="match status" value="1"/>
</dbReference>
<feature type="domain" description="HTH gntR-type" evidence="4">
    <location>
        <begin position="10"/>
        <end position="78"/>
    </location>
</feature>
<organism evidence="5 6">
    <name type="scientific">Aeromicrobium chenweiae</name>
    <dbReference type="NCBI Taxonomy" id="2079793"/>
    <lineage>
        <taxon>Bacteria</taxon>
        <taxon>Bacillati</taxon>
        <taxon>Actinomycetota</taxon>
        <taxon>Actinomycetes</taxon>
        <taxon>Propionibacteriales</taxon>
        <taxon>Nocardioidaceae</taxon>
        <taxon>Aeromicrobium</taxon>
    </lineage>
</organism>
<dbReference type="InterPro" id="IPR036388">
    <property type="entry name" value="WH-like_DNA-bd_sf"/>
</dbReference>
<evidence type="ECO:0000313" key="6">
    <source>
        <dbReference type="Proteomes" id="UP000244384"/>
    </source>
</evidence>
<accession>A0A5F2EYG1</accession>
<dbReference type="Proteomes" id="UP000244384">
    <property type="component" value="Chromosome"/>
</dbReference>